<evidence type="ECO:0000256" key="1">
    <source>
        <dbReference type="ARBA" id="ARBA00004651"/>
    </source>
</evidence>
<evidence type="ECO:0000313" key="15">
    <source>
        <dbReference type="Proteomes" id="UP000196005"/>
    </source>
</evidence>
<dbReference type="RefSeq" id="WP_087438306.1">
    <property type="nucleotide sequence ID" value="NZ_CP021416.1"/>
</dbReference>
<evidence type="ECO:0000256" key="8">
    <source>
        <dbReference type="ARBA" id="ARBA00022833"/>
    </source>
</evidence>
<dbReference type="NCBIfam" id="NF002826">
    <property type="entry name" value="PRK03001.1"/>
    <property type="match status" value="1"/>
</dbReference>
<comment type="subcellular location">
    <subcellularLocation>
        <location evidence="1 12">Cell membrane</location>
        <topology evidence="1 12">Multi-pass membrane protein</topology>
    </subcellularLocation>
</comment>
<dbReference type="PANTHER" id="PTHR43221">
    <property type="entry name" value="PROTEASE HTPX"/>
    <property type="match status" value="1"/>
</dbReference>
<feature type="transmembrane region" description="Helical" evidence="12">
    <location>
        <begin position="30"/>
        <end position="47"/>
    </location>
</feature>
<feature type="domain" description="Peptidase M48" evidence="13">
    <location>
        <begin position="65"/>
        <end position="278"/>
    </location>
</feature>
<feature type="transmembrane region" description="Helical" evidence="12">
    <location>
        <begin position="138"/>
        <end position="157"/>
    </location>
</feature>
<dbReference type="Proteomes" id="UP000196005">
    <property type="component" value="Chromosome"/>
</dbReference>
<feature type="transmembrane region" description="Helical" evidence="12">
    <location>
        <begin position="177"/>
        <end position="197"/>
    </location>
</feature>
<dbReference type="PANTHER" id="PTHR43221:SF1">
    <property type="entry name" value="PROTEASE HTPX"/>
    <property type="match status" value="1"/>
</dbReference>
<evidence type="ECO:0000256" key="6">
    <source>
        <dbReference type="ARBA" id="ARBA00022723"/>
    </source>
</evidence>
<evidence type="ECO:0000256" key="10">
    <source>
        <dbReference type="ARBA" id="ARBA00023049"/>
    </source>
</evidence>
<dbReference type="KEGG" id="suls:Sdiek1_1164"/>
<keyword evidence="15" id="KW-1185">Reference proteome</keyword>
<evidence type="ECO:0000256" key="3">
    <source>
        <dbReference type="ARBA" id="ARBA00022475"/>
    </source>
</evidence>
<dbReference type="CDD" id="cd07336">
    <property type="entry name" value="M48B_HtpX_like"/>
    <property type="match status" value="1"/>
</dbReference>
<dbReference type="OrthoDB" id="15218at2"/>
<keyword evidence="8 12" id="KW-0862">Zinc</keyword>
<dbReference type="InterPro" id="IPR022919">
    <property type="entry name" value="Pept_M48_protease_HtpX"/>
</dbReference>
<evidence type="ECO:0000256" key="7">
    <source>
        <dbReference type="ARBA" id="ARBA00022801"/>
    </source>
</evidence>
<dbReference type="GO" id="GO:0008270">
    <property type="term" value="F:zinc ion binding"/>
    <property type="evidence" value="ECO:0007669"/>
    <property type="project" value="UniProtKB-UniRule"/>
</dbReference>
<keyword evidence="3 12" id="KW-1003">Cell membrane</keyword>
<comment type="similarity">
    <text evidence="2 12">Belongs to the peptidase M48B family.</text>
</comment>
<evidence type="ECO:0000313" key="14">
    <source>
        <dbReference type="EMBL" id="ARU48330.1"/>
    </source>
</evidence>
<sequence>MEVVKTVVLLILMTLLFVWVGGMMGGTQGMMIALVLAGVMNFVSYFYSDTLVLRHYNALPVTRQEAGGLYNIVERLSQKATLPLPQIYIIPDSIPNAFATGRNPSHAAVAVTEGLLQLLDDEEVEAVLAHELSHVRHYDILVGTIAATIAGAIGVIANMMQFGAMFGGDRENRPNPIVMIALAIILPLAAAVIQMAISRNREYMADEGSARLTAHPEWLQSALAKLSNYNRQGMVHDATPESAHMFIINPFSGKDISFASLFSTHPSTEDRIARLEELKFELK</sequence>
<evidence type="ECO:0000256" key="11">
    <source>
        <dbReference type="ARBA" id="ARBA00023136"/>
    </source>
</evidence>
<dbReference type="EC" id="3.4.24.-" evidence="12"/>
<keyword evidence="5 12" id="KW-0812">Transmembrane</keyword>
<dbReference type="HAMAP" id="MF_00188">
    <property type="entry name" value="Pept_M48_protease_HtpX"/>
    <property type="match status" value="1"/>
</dbReference>
<feature type="transmembrane region" description="Helical" evidence="12">
    <location>
        <begin position="7"/>
        <end position="24"/>
    </location>
</feature>
<evidence type="ECO:0000256" key="4">
    <source>
        <dbReference type="ARBA" id="ARBA00022670"/>
    </source>
</evidence>
<keyword evidence="6 12" id="KW-0479">Metal-binding</keyword>
<keyword evidence="9 12" id="KW-1133">Transmembrane helix</keyword>
<dbReference type="InterPro" id="IPR001915">
    <property type="entry name" value="Peptidase_M48"/>
</dbReference>
<reference evidence="15" key="1">
    <citation type="submission" date="2017-05" db="EMBL/GenBank/DDBJ databases">
        <title>Dechlorination kinetics govern the competition between two new strains of the genus Sulfurospirillum.</title>
        <authorList>
            <person name="Buttet G.F."/>
            <person name="Murray A.M."/>
            <person name="Goris T."/>
            <person name="Burion M."/>
            <person name="Lin B."/>
            <person name="Rolle M."/>
            <person name="Maillard J."/>
        </authorList>
    </citation>
    <scope>NUCLEOTIDE SEQUENCE [LARGE SCALE GENOMIC DNA]</scope>
    <source>
        <strain evidence="15">SL2-1</strain>
    </source>
</reference>
<name>A0A1Y0HK39_9BACT</name>
<dbReference type="GO" id="GO:0004222">
    <property type="term" value="F:metalloendopeptidase activity"/>
    <property type="evidence" value="ECO:0007669"/>
    <property type="project" value="UniProtKB-UniRule"/>
</dbReference>
<organism evidence="14 15">
    <name type="scientific">Sulfurospirillum diekertiae</name>
    <dbReference type="NCBI Taxonomy" id="1854492"/>
    <lineage>
        <taxon>Bacteria</taxon>
        <taxon>Pseudomonadati</taxon>
        <taxon>Campylobacterota</taxon>
        <taxon>Epsilonproteobacteria</taxon>
        <taxon>Campylobacterales</taxon>
        <taxon>Sulfurospirillaceae</taxon>
        <taxon>Sulfurospirillum</taxon>
    </lineage>
</organism>
<protein>
    <recommendedName>
        <fullName evidence="12">Protease HtpX homolog</fullName>
        <ecNumber evidence="12">3.4.24.-</ecNumber>
    </recommendedName>
</protein>
<gene>
    <name evidence="12" type="primary">htpX</name>
    <name evidence="14" type="ORF">Sdiek1_1164</name>
</gene>
<proteinExistence type="inferred from homology"/>
<feature type="binding site" evidence="12">
    <location>
        <position position="134"/>
    </location>
    <ligand>
        <name>Zn(2+)</name>
        <dbReference type="ChEBI" id="CHEBI:29105"/>
        <note>catalytic</note>
    </ligand>
</feature>
<dbReference type="AlphaFoldDB" id="A0A1Y0HK39"/>
<keyword evidence="10 12" id="KW-0482">Metalloprotease</keyword>
<feature type="binding site" evidence="12">
    <location>
        <position position="130"/>
    </location>
    <ligand>
        <name>Zn(2+)</name>
        <dbReference type="ChEBI" id="CHEBI:29105"/>
        <note>catalytic</note>
    </ligand>
</feature>
<feature type="binding site" evidence="12">
    <location>
        <position position="202"/>
    </location>
    <ligand>
        <name>Zn(2+)</name>
        <dbReference type="ChEBI" id="CHEBI:29105"/>
        <note>catalytic</note>
    </ligand>
</feature>
<evidence type="ECO:0000256" key="12">
    <source>
        <dbReference type="HAMAP-Rule" id="MF_00188"/>
    </source>
</evidence>
<evidence type="ECO:0000259" key="13">
    <source>
        <dbReference type="Pfam" id="PF01435"/>
    </source>
</evidence>
<dbReference type="InterPro" id="IPR050083">
    <property type="entry name" value="HtpX_protease"/>
</dbReference>
<feature type="active site" evidence="12">
    <location>
        <position position="131"/>
    </location>
</feature>
<keyword evidence="4 12" id="KW-0645">Protease</keyword>
<accession>A0A1Y0HK39</accession>
<dbReference type="GO" id="GO:0006508">
    <property type="term" value="P:proteolysis"/>
    <property type="evidence" value="ECO:0007669"/>
    <property type="project" value="UniProtKB-KW"/>
</dbReference>
<dbReference type="Gene3D" id="3.30.2010.10">
    <property type="entry name" value="Metalloproteases ('zincins'), catalytic domain"/>
    <property type="match status" value="1"/>
</dbReference>
<comment type="cofactor">
    <cofactor evidence="12">
        <name>Zn(2+)</name>
        <dbReference type="ChEBI" id="CHEBI:29105"/>
    </cofactor>
    <text evidence="12">Binds 1 zinc ion per subunit.</text>
</comment>
<evidence type="ECO:0000256" key="2">
    <source>
        <dbReference type="ARBA" id="ARBA00009779"/>
    </source>
</evidence>
<dbReference type="EMBL" id="CP021416">
    <property type="protein sequence ID" value="ARU48330.1"/>
    <property type="molecule type" value="Genomic_DNA"/>
</dbReference>
<evidence type="ECO:0000256" key="5">
    <source>
        <dbReference type="ARBA" id="ARBA00022692"/>
    </source>
</evidence>
<keyword evidence="11 12" id="KW-0472">Membrane</keyword>
<dbReference type="Pfam" id="PF01435">
    <property type="entry name" value="Peptidase_M48"/>
    <property type="match status" value="1"/>
</dbReference>
<keyword evidence="7 12" id="KW-0378">Hydrolase</keyword>
<dbReference type="GO" id="GO:0005886">
    <property type="term" value="C:plasma membrane"/>
    <property type="evidence" value="ECO:0007669"/>
    <property type="project" value="UniProtKB-SubCell"/>
</dbReference>
<evidence type="ECO:0000256" key="9">
    <source>
        <dbReference type="ARBA" id="ARBA00022989"/>
    </source>
</evidence>